<protein>
    <submittedName>
        <fullName evidence="1">Uncharacterized protein</fullName>
    </submittedName>
</protein>
<comment type="caution">
    <text evidence="1">The sequence shown here is derived from an EMBL/GenBank/DDBJ whole genome shotgun (WGS) entry which is preliminary data.</text>
</comment>
<evidence type="ECO:0000313" key="2">
    <source>
        <dbReference type="Proteomes" id="UP000593573"/>
    </source>
</evidence>
<name>A0A7J8UZQ2_9ROSI</name>
<gene>
    <name evidence="1" type="ORF">Goklo_008419</name>
</gene>
<evidence type="ECO:0000313" key="1">
    <source>
        <dbReference type="EMBL" id="MBA0656017.1"/>
    </source>
</evidence>
<dbReference type="AlphaFoldDB" id="A0A7J8UZQ2"/>
<dbReference type="Proteomes" id="UP000593573">
    <property type="component" value="Unassembled WGS sequence"/>
</dbReference>
<proteinExistence type="predicted"/>
<keyword evidence="2" id="KW-1185">Reference proteome</keyword>
<dbReference type="EMBL" id="JABFAB010000008">
    <property type="protein sequence ID" value="MBA0656017.1"/>
    <property type="molecule type" value="Genomic_DNA"/>
</dbReference>
<reference evidence="1 2" key="1">
    <citation type="journal article" date="2019" name="Genome Biol. Evol.">
        <title>Insights into the evolution of the New World diploid cottons (Gossypium, subgenus Houzingenia) based on genome sequencing.</title>
        <authorList>
            <person name="Grover C.E."/>
            <person name="Arick M.A. 2nd"/>
            <person name="Thrash A."/>
            <person name="Conover J.L."/>
            <person name="Sanders W.S."/>
            <person name="Peterson D.G."/>
            <person name="Frelichowski J.E."/>
            <person name="Scheffler J.A."/>
            <person name="Scheffler B.E."/>
            <person name="Wendel J.F."/>
        </authorList>
    </citation>
    <scope>NUCLEOTIDE SEQUENCE [LARGE SCALE GENOMIC DNA]</scope>
    <source>
        <strain evidence="1">57</strain>
        <tissue evidence="1">Leaf</tissue>
    </source>
</reference>
<accession>A0A7J8UZQ2</accession>
<sequence>MKFCIDVETLTKFLYLGYGELLDMPLYLYRGSIGRGSLYW</sequence>
<organism evidence="1 2">
    <name type="scientific">Gossypium klotzschianum</name>
    <dbReference type="NCBI Taxonomy" id="34286"/>
    <lineage>
        <taxon>Eukaryota</taxon>
        <taxon>Viridiplantae</taxon>
        <taxon>Streptophyta</taxon>
        <taxon>Embryophyta</taxon>
        <taxon>Tracheophyta</taxon>
        <taxon>Spermatophyta</taxon>
        <taxon>Magnoliopsida</taxon>
        <taxon>eudicotyledons</taxon>
        <taxon>Gunneridae</taxon>
        <taxon>Pentapetalae</taxon>
        <taxon>rosids</taxon>
        <taxon>malvids</taxon>
        <taxon>Malvales</taxon>
        <taxon>Malvaceae</taxon>
        <taxon>Malvoideae</taxon>
        <taxon>Gossypium</taxon>
    </lineage>
</organism>